<dbReference type="InParanoid" id="A0A165CNR8"/>
<accession>A0A165CNR8</accession>
<dbReference type="Proteomes" id="UP000076842">
    <property type="component" value="Unassembled WGS sequence"/>
</dbReference>
<sequence>MNIQAHKSPPGVRTSMLEVYRCPAVPVDLEVRWAAPCLIKHPSSFTGKVDLHVTKRDTITLEDALKPRTSVLNEEPKSQLLWIGEYTPGKQESEFDRCSIRTQGGTTLGVWEEDPDFASEDGALWTPVVPGPKEDGMGKLKAVASRSPARRPLQKLFAPEVLVFVELFRI</sequence>
<dbReference type="EMBL" id="KV424125">
    <property type="protein sequence ID" value="KZT51114.1"/>
    <property type="molecule type" value="Genomic_DNA"/>
</dbReference>
<organism evidence="1 2">
    <name type="scientific">Calocera cornea HHB12733</name>
    <dbReference type="NCBI Taxonomy" id="1353952"/>
    <lineage>
        <taxon>Eukaryota</taxon>
        <taxon>Fungi</taxon>
        <taxon>Dikarya</taxon>
        <taxon>Basidiomycota</taxon>
        <taxon>Agaricomycotina</taxon>
        <taxon>Dacrymycetes</taxon>
        <taxon>Dacrymycetales</taxon>
        <taxon>Dacrymycetaceae</taxon>
        <taxon>Calocera</taxon>
    </lineage>
</organism>
<evidence type="ECO:0000313" key="1">
    <source>
        <dbReference type="EMBL" id="KZT51114.1"/>
    </source>
</evidence>
<evidence type="ECO:0000313" key="2">
    <source>
        <dbReference type="Proteomes" id="UP000076842"/>
    </source>
</evidence>
<keyword evidence="2" id="KW-1185">Reference proteome</keyword>
<proteinExistence type="predicted"/>
<protein>
    <submittedName>
        <fullName evidence="1">Uncharacterized protein</fullName>
    </submittedName>
</protein>
<dbReference type="AlphaFoldDB" id="A0A165CNR8"/>
<dbReference type="OrthoDB" id="2593559at2759"/>
<name>A0A165CNR8_9BASI</name>
<reference evidence="1 2" key="1">
    <citation type="journal article" date="2016" name="Mol. Biol. Evol.">
        <title>Comparative Genomics of Early-Diverging Mushroom-Forming Fungi Provides Insights into the Origins of Lignocellulose Decay Capabilities.</title>
        <authorList>
            <person name="Nagy L.G."/>
            <person name="Riley R."/>
            <person name="Tritt A."/>
            <person name="Adam C."/>
            <person name="Daum C."/>
            <person name="Floudas D."/>
            <person name="Sun H."/>
            <person name="Yadav J.S."/>
            <person name="Pangilinan J."/>
            <person name="Larsson K.H."/>
            <person name="Matsuura K."/>
            <person name="Barry K."/>
            <person name="Labutti K."/>
            <person name="Kuo R."/>
            <person name="Ohm R.A."/>
            <person name="Bhattacharya S.S."/>
            <person name="Shirouzu T."/>
            <person name="Yoshinaga Y."/>
            <person name="Martin F.M."/>
            <person name="Grigoriev I.V."/>
            <person name="Hibbett D.S."/>
        </authorList>
    </citation>
    <scope>NUCLEOTIDE SEQUENCE [LARGE SCALE GENOMIC DNA]</scope>
    <source>
        <strain evidence="1 2">HHB12733</strain>
    </source>
</reference>
<gene>
    <name evidence="1" type="ORF">CALCODRAFT_503929</name>
</gene>